<evidence type="ECO:0000313" key="2">
    <source>
        <dbReference type="Proteomes" id="UP000006230"/>
    </source>
</evidence>
<comment type="caution">
    <text evidence="1">The sequence shown here is derived from an EMBL/GenBank/DDBJ whole genome shotgun (WGS) entry which is preliminary data.</text>
</comment>
<evidence type="ECO:0000313" key="1">
    <source>
        <dbReference type="EMBL" id="EAU48521.1"/>
    </source>
</evidence>
<dbReference type="HOGENOM" id="CLU_3404737_0_0_5"/>
<name>Q0FWN1_SALBH</name>
<protein>
    <submittedName>
        <fullName evidence="1">Uncharacterized protein</fullName>
    </submittedName>
</protein>
<keyword evidence="2" id="KW-1185">Reference proteome</keyword>
<gene>
    <name evidence="1" type="ORF">R2601_03073</name>
</gene>
<accession>Q0FWN1</accession>
<proteinExistence type="predicted"/>
<dbReference type="EMBL" id="AATQ01000001">
    <property type="protein sequence ID" value="EAU48521.1"/>
    <property type="molecule type" value="Genomic_DNA"/>
</dbReference>
<dbReference type="AlphaFoldDB" id="Q0FWN1"/>
<organism evidence="1 2">
    <name type="scientific">Salipiger bermudensis (strain DSM 26914 / JCM 13377 / KCTC 12554 / HTCC2601)</name>
    <name type="common">Pelagibaca bermudensis</name>
    <dbReference type="NCBI Taxonomy" id="314265"/>
    <lineage>
        <taxon>Bacteria</taxon>
        <taxon>Pseudomonadati</taxon>
        <taxon>Pseudomonadota</taxon>
        <taxon>Alphaproteobacteria</taxon>
        <taxon>Rhodobacterales</taxon>
        <taxon>Roseobacteraceae</taxon>
        <taxon>Salipiger</taxon>
    </lineage>
</organism>
<reference evidence="1 2" key="1">
    <citation type="journal article" date="2010" name="J. Bacteriol.">
        <title>Genome sequences of Pelagibaca bermudensis HTCC2601T and Maritimibacter alkaliphilus HTCC2654T, the type strains of two marine Roseobacter genera.</title>
        <authorList>
            <person name="Thrash J.C."/>
            <person name="Cho J.C."/>
            <person name="Ferriera S."/>
            <person name="Johnson J."/>
            <person name="Vergin K.L."/>
            <person name="Giovannoni S.J."/>
        </authorList>
    </citation>
    <scope>NUCLEOTIDE SEQUENCE [LARGE SCALE GENOMIC DNA]</scope>
    <source>
        <strain evidence="2">DSM 26914 / JCM 13377 / KCTC 12554 / HTCC2601</strain>
    </source>
</reference>
<sequence length="30" mass="3217">MTDMYDSWRSVKSCRNCLPAAGPDSAPGCP</sequence>
<dbReference type="Proteomes" id="UP000006230">
    <property type="component" value="Unassembled WGS sequence"/>
</dbReference>